<dbReference type="AlphaFoldDB" id="A0AAX4JD54"/>
<accession>A0AAX4JD54</accession>
<evidence type="ECO:0000256" key="4">
    <source>
        <dbReference type="ARBA" id="ARBA00023015"/>
    </source>
</evidence>
<evidence type="ECO:0000313" key="9">
    <source>
        <dbReference type="EMBL" id="WUR03895.1"/>
    </source>
</evidence>
<protein>
    <recommendedName>
        <fullName evidence="3 8">Mediator of RNA polymerase II transcription subunit 6</fullName>
    </recommendedName>
    <alternativeName>
        <fullName evidence="7 8">Mediator complex subunit 6</fullName>
    </alternativeName>
</protein>
<dbReference type="InterPro" id="IPR038566">
    <property type="entry name" value="Mediator_Med6_sf"/>
</dbReference>
<evidence type="ECO:0000256" key="7">
    <source>
        <dbReference type="ARBA" id="ARBA00031259"/>
    </source>
</evidence>
<dbReference type="GO" id="GO:0003712">
    <property type="term" value="F:transcription coregulator activity"/>
    <property type="evidence" value="ECO:0007669"/>
    <property type="project" value="InterPro"/>
</dbReference>
<evidence type="ECO:0000256" key="8">
    <source>
        <dbReference type="RuleBase" id="RU364143"/>
    </source>
</evidence>
<comment type="function">
    <text evidence="8">Component of the Mediator complex, a coactivator involved in the regulated transcription of nearly all RNA polymerase II-dependent genes. Mediator functions as a bridge to convey information from gene-specific regulatory proteins to the basal RNA polymerase II transcription machinery. Mediator is recruited to promoters by direct interactions with regulatory proteins and serves as a scaffold for the assembly of a functional preinitiation complex with RNA polymerase II and the general transcription factors.</text>
</comment>
<evidence type="ECO:0000256" key="5">
    <source>
        <dbReference type="ARBA" id="ARBA00023163"/>
    </source>
</evidence>
<keyword evidence="10" id="KW-1185">Reference proteome</keyword>
<keyword evidence="6 8" id="KW-0539">Nucleus</keyword>
<dbReference type="Proteomes" id="UP001334084">
    <property type="component" value="Chromosome 6"/>
</dbReference>
<evidence type="ECO:0000256" key="3">
    <source>
        <dbReference type="ARBA" id="ARBA00020634"/>
    </source>
</evidence>
<proteinExistence type="inferred from homology"/>
<evidence type="ECO:0000256" key="1">
    <source>
        <dbReference type="ARBA" id="ARBA00004123"/>
    </source>
</evidence>
<dbReference type="Pfam" id="PF04934">
    <property type="entry name" value="Med6"/>
    <property type="match status" value="1"/>
</dbReference>
<evidence type="ECO:0000256" key="6">
    <source>
        <dbReference type="ARBA" id="ARBA00023242"/>
    </source>
</evidence>
<reference evidence="9" key="1">
    <citation type="journal article" date="2024" name="BMC Genomics">
        <title>Functional annotation of a divergent genome using sequence and structure-based similarity.</title>
        <authorList>
            <person name="Svedberg D."/>
            <person name="Winiger R.R."/>
            <person name="Berg A."/>
            <person name="Sharma H."/>
            <person name="Tellgren-Roth C."/>
            <person name="Debrunner-Vossbrinck B.A."/>
            <person name="Vossbrinck C.R."/>
            <person name="Barandun J."/>
        </authorList>
    </citation>
    <scope>NUCLEOTIDE SEQUENCE</scope>
    <source>
        <strain evidence="9">Illinois isolate</strain>
    </source>
</reference>
<dbReference type="GO" id="GO:0016592">
    <property type="term" value="C:mediator complex"/>
    <property type="evidence" value="ECO:0007669"/>
    <property type="project" value="InterPro"/>
</dbReference>
<comment type="similarity">
    <text evidence="2 8">Belongs to the Mediator complex subunit 6 family.</text>
</comment>
<comment type="subcellular location">
    <subcellularLocation>
        <location evidence="1 8">Nucleus</location>
    </subcellularLocation>
</comment>
<evidence type="ECO:0000256" key="2">
    <source>
        <dbReference type="ARBA" id="ARBA00007526"/>
    </source>
</evidence>
<dbReference type="InterPro" id="IPR007018">
    <property type="entry name" value="Mediator_Med6"/>
</dbReference>
<dbReference type="Gene3D" id="3.10.450.580">
    <property type="entry name" value="Mediator complex, subunit Med6"/>
    <property type="match status" value="1"/>
</dbReference>
<gene>
    <name evidence="8" type="primary">MED6</name>
    <name evidence="9" type="ORF">VNE69_06208</name>
</gene>
<sequence>MDNIFYVDHIFISNHQLTPQNIITYFSTSPFYDKSSINEILKMQNQYRGIDISNEEVTKYKGMYYILESNTPDNTLFVIKQALNEKDQNINLSFYYVIHGFIYKAPSNHKIYNTRINDIYFYLNEIMDFYFKKLFIEEKCEEKRDEKDNDEVNRDVIIKFNKMYE</sequence>
<keyword evidence="5 8" id="KW-0804">Transcription</keyword>
<keyword evidence="8" id="KW-0010">Activator</keyword>
<dbReference type="GO" id="GO:0006357">
    <property type="term" value="P:regulation of transcription by RNA polymerase II"/>
    <property type="evidence" value="ECO:0007669"/>
    <property type="project" value="InterPro"/>
</dbReference>
<dbReference type="PANTHER" id="PTHR13104">
    <property type="entry name" value="MED-6-RELATED"/>
    <property type="match status" value="1"/>
</dbReference>
<name>A0AAX4JD54_9MICR</name>
<organism evidence="9 10">
    <name type="scientific">Vairimorpha necatrix</name>
    <dbReference type="NCBI Taxonomy" id="6039"/>
    <lineage>
        <taxon>Eukaryota</taxon>
        <taxon>Fungi</taxon>
        <taxon>Fungi incertae sedis</taxon>
        <taxon>Microsporidia</taxon>
        <taxon>Nosematidae</taxon>
        <taxon>Vairimorpha</taxon>
    </lineage>
</organism>
<evidence type="ECO:0000313" key="10">
    <source>
        <dbReference type="Proteomes" id="UP001334084"/>
    </source>
</evidence>
<dbReference type="EMBL" id="CP142731">
    <property type="protein sequence ID" value="WUR03895.1"/>
    <property type="molecule type" value="Genomic_DNA"/>
</dbReference>
<comment type="subunit">
    <text evidence="8">Component of the Mediator complex.</text>
</comment>
<keyword evidence="4 8" id="KW-0805">Transcription regulation</keyword>